<dbReference type="GO" id="GO:0005737">
    <property type="term" value="C:cytoplasm"/>
    <property type="evidence" value="ECO:0007669"/>
    <property type="project" value="TreeGrafter"/>
</dbReference>
<dbReference type="Pfam" id="PF23227">
    <property type="entry name" value="HEAT_MROH2B_C"/>
    <property type="match status" value="1"/>
</dbReference>
<evidence type="ECO:0000313" key="5">
    <source>
        <dbReference type="Proteomes" id="UP001178461"/>
    </source>
</evidence>
<dbReference type="Proteomes" id="UP001178461">
    <property type="component" value="Chromosome 4"/>
</dbReference>
<feature type="domain" description="Maestro/Maestro-like HEAT-repeats" evidence="3">
    <location>
        <begin position="495"/>
        <end position="730"/>
    </location>
</feature>
<gene>
    <name evidence="4" type="ORF">PODLI_1B021866</name>
</gene>
<dbReference type="EMBL" id="OX395129">
    <property type="protein sequence ID" value="CAI5771883.1"/>
    <property type="molecule type" value="Genomic_DNA"/>
</dbReference>
<protein>
    <submittedName>
        <fullName evidence="4">Heat-like repeat-containing family member 6</fullName>
    </submittedName>
</protein>
<sequence>MAYVIIHANAMFQNMALQENLVSVMHENRWNKMQGFVYTTFFMGEAETAAAEREIYDWFQPCRLSTMVVKEKIKKTYGPHVGMSTAYASEPDFTCEDKATQTNFDSPRDGMTQEKATNPYTAQMFVPSKKKYCVLKTETQIREKVSAAKPVSEPGDFLVKEKEKKGHHVISPPPENENLNQIPEGADAESTVTGQILLAIASLRDTEKNSIQAASVMLNSILKKERNKLRGKVPEIIDIIYFHLRAIQEPSAREVAIGAVCLLAEKHTEETVSSLLKLSLLCDRHITQIWEALGQAKQPVRLQVLAKLLEVLKRKPCLSGERPGSDGKFTDNSSLLPLAATKALCIIFRDKKCKIPMNSYYVSVIIFLVIQLHYLMNCTDSEPGQEDIIRTSNYISCAMDALKALVKRQKAPQACFTSLTGSWDLLASPENYLEGVLLLARALVKHHHGLDYAVFTKVIPLLHHGDDQQKLTAMAFFTALLSSESTYTVLQKHYILGLLKNWQADSCPTYRWLSLHGMGNVARHLQNKKELSNLLLGILPSFNDTDEKVILTAMEVTNKIVTLHKNNINMNIFVKIVKQLQPFLADGRPKITCAANRLFQDMIKNLDVKEKAALQDQVLNSIVTLLLNLQDPHLTAAKSRRDSLKECKVFLGWTANDNQDSWSMICKHLVKEHPGKLRNFLDQAQDYTQSPQMYTRNAATMFIDSILEHLDSSPLQKSEVDFLRQAFSSFPSEAQRPVPVVPEPEKVRRYCADLFRCSRYFPRSCI</sequence>
<dbReference type="PANTHER" id="PTHR23120">
    <property type="entry name" value="MAESTRO-RELATED HEAT DOMAIN-CONTAINING"/>
    <property type="match status" value="1"/>
</dbReference>
<dbReference type="InterPro" id="IPR016024">
    <property type="entry name" value="ARM-type_fold"/>
</dbReference>
<organism evidence="4 5">
    <name type="scientific">Podarcis lilfordi</name>
    <name type="common">Lilford's wall lizard</name>
    <dbReference type="NCBI Taxonomy" id="74358"/>
    <lineage>
        <taxon>Eukaryota</taxon>
        <taxon>Metazoa</taxon>
        <taxon>Chordata</taxon>
        <taxon>Craniata</taxon>
        <taxon>Vertebrata</taxon>
        <taxon>Euteleostomi</taxon>
        <taxon>Lepidosauria</taxon>
        <taxon>Squamata</taxon>
        <taxon>Bifurcata</taxon>
        <taxon>Unidentata</taxon>
        <taxon>Episquamata</taxon>
        <taxon>Laterata</taxon>
        <taxon>Lacertibaenia</taxon>
        <taxon>Lacertidae</taxon>
        <taxon>Podarcis</taxon>
    </lineage>
</organism>
<dbReference type="PANTHER" id="PTHR23120:SF40">
    <property type="entry name" value="MAESTRO HEAT-LIKE REPEAT-CONTAINING PROTEIN FAMILY MEMBER 6"/>
    <property type="match status" value="1"/>
</dbReference>
<dbReference type="AlphaFoldDB" id="A0AA35K7D9"/>
<dbReference type="InterPro" id="IPR045206">
    <property type="entry name" value="Maestro_heat-like_prot"/>
</dbReference>
<dbReference type="SUPFAM" id="SSF48371">
    <property type="entry name" value="ARM repeat"/>
    <property type="match status" value="1"/>
</dbReference>
<feature type="domain" description="Maestro-like HEAT-repeats" evidence="2">
    <location>
        <begin position="196"/>
        <end position="299"/>
    </location>
</feature>
<accession>A0AA35K7D9</accession>
<keyword evidence="1" id="KW-0677">Repeat</keyword>
<evidence type="ECO:0000259" key="3">
    <source>
        <dbReference type="Pfam" id="PF23227"/>
    </source>
</evidence>
<dbReference type="InterPro" id="IPR048465">
    <property type="entry name" value="Maestro-like_HEAT"/>
</dbReference>
<evidence type="ECO:0000256" key="1">
    <source>
        <dbReference type="ARBA" id="ARBA00022737"/>
    </source>
</evidence>
<keyword evidence="5" id="KW-1185">Reference proteome</keyword>
<evidence type="ECO:0000313" key="4">
    <source>
        <dbReference type="EMBL" id="CAI5771883.1"/>
    </source>
</evidence>
<proteinExistence type="predicted"/>
<dbReference type="InterPro" id="IPR055406">
    <property type="entry name" value="HEAT_Maestro"/>
</dbReference>
<dbReference type="InterPro" id="IPR011989">
    <property type="entry name" value="ARM-like"/>
</dbReference>
<dbReference type="Gene3D" id="1.25.10.10">
    <property type="entry name" value="Leucine-rich Repeat Variant"/>
    <property type="match status" value="1"/>
</dbReference>
<evidence type="ECO:0000259" key="2">
    <source>
        <dbReference type="Pfam" id="PF21047"/>
    </source>
</evidence>
<dbReference type="Pfam" id="PF21047">
    <property type="entry name" value="HEAT_Maestro"/>
    <property type="match status" value="1"/>
</dbReference>
<name>A0AA35K7D9_9SAUR</name>
<reference evidence="4" key="1">
    <citation type="submission" date="2022-12" db="EMBL/GenBank/DDBJ databases">
        <authorList>
            <person name="Alioto T."/>
            <person name="Alioto T."/>
            <person name="Gomez Garrido J."/>
        </authorList>
    </citation>
    <scope>NUCLEOTIDE SEQUENCE</scope>
</reference>